<dbReference type="InterPro" id="IPR050334">
    <property type="entry name" value="Molybdenum_import_ModC"/>
</dbReference>
<dbReference type="GO" id="GO:0016887">
    <property type="term" value="F:ATP hydrolysis activity"/>
    <property type="evidence" value="ECO:0007669"/>
    <property type="project" value="InterPro"/>
</dbReference>
<dbReference type="PANTHER" id="PTHR43514">
    <property type="entry name" value="ABC TRANSPORTER I FAMILY MEMBER 10"/>
    <property type="match status" value="1"/>
</dbReference>
<dbReference type="EMBL" id="UINC01107839">
    <property type="protein sequence ID" value="SVC73514.1"/>
    <property type="molecule type" value="Genomic_DNA"/>
</dbReference>
<sequence>MDCQLEIANGITAIFGPSGSGKTTLLDCIAGFLSPDQGCISK</sequence>
<organism evidence="2">
    <name type="scientific">marine metagenome</name>
    <dbReference type="NCBI Taxonomy" id="408172"/>
    <lineage>
        <taxon>unclassified sequences</taxon>
        <taxon>metagenomes</taxon>
        <taxon>ecological metagenomes</taxon>
    </lineage>
</organism>
<accession>A0A382PJE2</accession>
<evidence type="ECO:0000313" key="2">
    <source>
        <dbReference type="EMBL" id="SVC73514.1"/>
    </source>
</evidence>
<dbReference type="Gene3D" id="3.40.50.300">
    <property type="entry name" value="P-loop containing nucleotide triphosphate hydrolases"/>
    <property type="match status" value="1"/>
</dbReference>
<proteinExistence type="predicted"/>
<dbReference type="Pfam" id="PF00005">
    <property type="entry name" value="ABC_tran"/>
    <property type="match status" value="1"/>
</dbReference>
<evidence type="ECO:0000259" key="1">
    <source>
        <dbReference type="Pfam" id="PF00005"/>
    </source>
</evidence>
<dbReference type="InterPro" id="IPR003439">
    <property type="entry name" value="ABC_transporter-like_ATP-bd"/>
</dbReference>
<feature type="domain" description="ABC transporter" evidence="1">
    <location>
        <begin position="9"/>
        <end position="40"/>
    </location>
</feature>
<feature type="non-terminal residue" evidence="2">
    <location>
        <position position="42"/>
    </location>
</feature>
<dbReference type="GO" id="GO:0005524">
    <property type="term" value="F:ATP binding"/>
    <property type="evidence" value="ECO:0007669"/>
    <property type="project" value="InterPro"/>
</dbReference>
<gene>
    <name evidence="2" type="ORF">METZ01_LOCUS326368</name>
</gene>
<reference evidence="2" key="1">
    <citation type="submission" date="2018-05" db="EMBL/GenBank/DDBJ databases">
        <authorList>
            <person name="Lanie J.A."/>
            <person name="Ng W.-L."/>
            <person name="Kazmierczak K.M."/>
            <person name="Andrzejewski T.M."/>
            <person name="Davidsen T.M."/>
            <person name="Wayne K.J."/>
            <person name="Tettelin H."/>
            <person name="Glass J.I."/>
            <person name="Rusch D."/>
            <person name="Podicherti R."/>
            <person name="Tsui H.-C.T."/>
            <person name="Winkler M.E."/>
        </authorList>
    </citation>
    <scope>NUCLEOTIDE SEQUENCE</scope>
</reference>
<dbReference type="AlphaFoldDB" id="A0A382PJE2"/>
<name>A0A382PJE2_9ZZZZ</name>
<dbReference type="PANTHER" id="PTHR43514:SF4">
    <property type="entry name" value="ABC TRANSPORTER I FAMILY MEMBER 10"/>
    <property type="match status" value="1"/>
</dbReference>
<dbReference type="SUPFAM" id="SSF52540">
    <property type="entry name" value="P-loop containing nucleoside triphosphate hydrolases"/>
    <property type="match status" value="1"/>
</dbReference>
<dbReference type="InterPro" id="IPR027417">
    <property type="entry name" value="P-loop_NTPase"/>
</dbReference>
<protein>
    <recommendedName>
        <fullName evidence="1">ABC transporter domain-containing protein</fullName>
    </recommendedName>
</protein>